<dbReference type="InterPro" id="IPR027417">
    <property type="entry name" value="P-loop_NTPase"/>
</dbReference>
<keyword evidence="8" id="KW-0547">Nucleotide-binding</keyword>
<dbReference type="InterPro" id="IPR041664">
    <property type="entry name" value="AAA_16"/>
</dbReference>
<evidence type="ECO:0000259" key="7">
    <source>
        <dbReference type="SMART" id="SM01043"/>
    </source>
</evidence>
<dbReference type="SUPFAM" id="SSF52540">
    <property type="entry name" value="P-loop containing nucleoside triphosphate hydrolases"/>
    <property type="match status" value="1"/>
</dbReference>
<dbReference type="Pfam" id="PF03704">
    <property type="entry name" value="BTAD"/>
    <property type="match status" value="1"/>
</dbReference>
<name>A0ABV9VTA2_9ACTN</name>
<feature type="domain" description="Bacterial transcriptional activator" evidence="7">
    <location>
        <begin position="103"/>
        <end position="247"/>
    </location>
</feature>
<dbReference type="Gene3D" id="1.25.40.10">
    <property type="entry name" value="Tetratricopeptide repeat domain"/>
    <property type="match status" value="3"/>
</dbReference>
<dbReference type="InterPro" id="IPR016032">
    <property type="entry name" value="Sig_transdc_resp-reg_C-effctor"/>
</dbReference>
<dbReference type="SMART" id="SM00862">
    <property type="entry name" value="Trans_reg_C"/>
    <property type="match status" value="1"/>
</dbReference>
<dbReference type="Pfam" id="PF13191">
    <property type="entry name" value="AAA_16"/>
    <property type="match status" value="1"/>
</dbReference>
<feature type="region of interest" description="Disordered" evidence="5">
    <location>
        <begin position="255"/>
        <end position="277"/>
    </location>
</feature>
<proteinExistence type="inferred from homology"/>
<dbReference type="GO" id="GO:0005524">
    <property type="term" value="F:ATP binding"/>
    <property type="evidence" value="ECO:0007669"/>
    <property type="project" value="UniProtKB-KW"/>
</dbReference>
<dbReference type="PANTHER" id="PTHR35807:SF1">
    <property type="entry name" value="TRANSCRIPTIONAL REGULATOR REDD"/>
    <property type="match status" value="1"/>
</dbReference>
<organism evidence="8 9">
    <name type="scientific">Dactylosporangium cerinum</name>
    <dbReference type="NCBI Taxonomy" id="1434730"/>
    <lineage>
        <taxon>Bacteria</taxon>
        <taxon>Bacillati</taxon>
        <taxon>Actinomycetota</taxon>
        <taxon>Actinomycetes</taxon>
        <taxon>Micromonosporales</taxon>
        <taxon>Micromonosporaceae</taxon>
        <taxon>Dactylosporangium</taxon>
    </lineage>
</organism>
<dbReference type="SUPFAM" id="SSF48452">
    <property type="entry name" value="TPR-like"/>
    <property type="match status" value="3"/>
</dbReference>
<keyword evidence="8" id="KW-0067">ATP-binding</keyword>
<dbReference type="RefSeq" id="WP_380115301.1">
    <property type="nucleotide sequence ID" value="NZ_JBHSIU010000014.1"/>
</dbReference>
<evidence type="ECO:0000259" key="6">
    <source>
        <dbReference type="SMART" id="SM00862"/>
    </source>
</evidence>
<dbReference type="PANTHER" id="PTHR35807">
    <property type="entry name" value="TRANSCRIPTIONAL REGULATOR REDD-RELATED"/>
    <property type="match status" value="1"/>
</dbReference>
<evidence type="ECO:0000313" key="9">
    <source>
        <dbReference type="Proteomes" id="UP001595912"/>
    </source>
</evidence>
<dbReference type="SMART" id="SM01043">
    <property type="entry name" value="BTAD"/>
    <property type="match status" value="1"/>
</dbReference>
<accession>A0ABV9VTA2</accession>
<evidence type="ECO:0000313" key="8">
    <source>
        <dbReference type="EMBL" id="MFC4999009.1"/>
    </source>
</evidence>
<dbReference type="Proteomes" id="UP001595912">
    <property type="component" value="Unassembled WGS sequence"/>
</dbReference>
<comment type="caution">
    <text evidence="8">The sequence shown here is derived from an EMBL/GenBank/DDBJ whole genome shotgun (WGS) entry which is preliminary data.</text>
</comment>
<evidence type="ECO:0000256" key="1">
    <source>
        <dbReference type="ARBA" id="ARBA00005820"/>
    </source>
</evidence>
<protein>
    <submittedName>
        <fullName evidence="8">ATP-binding protein</fullName>
    </submittedName>
</protein>
<keyword evidence="2" id="KW-0805">Transcription regulation</keyword>
<feature type="domain" description="OmpR/PhoB-type" evidence="6">
    <location>
        <begin position="22"/>
        <end position="98"/>
    </location>
</feature>
<dbReference type="InterPro" id="IPR005158">
    <property type="entry name" value="BTAD"/>
</dbReference>
<dbReference type="EMBL" id="JBHSIU010000014">
    <property type="protein sequence ID" value="MFC4999009.1"/>
    <property type="molecule type" value="Genomic_DNA"/>
</dbReference>
<evidence type="ECO:0000256" key="2">
    <source>
        <dbReference type="ARBA" id="ARBA00023015"/>
    </source>
</evidence>
<dbReference type="Gene3D" id="1.10.10.10">
    <property type="entry name" value="Winged helix-like DNA-binding domain superfamily/Winged helix DNA-binding domain"/>
    <property type="match status" value="1"/>
</dbReference>
<feature type="compositionally biased region" description="Low complexity" evidence="5">
    <location>
        <begin position="265"/>
        <end position="277"/>
    </location>
</feature>
<keyword evidence="4" id="KW-0804">Transcription</keyword>
<dbReference type="InterPro" id="IPR001867">
    <property type="entry name" value="OmpR/PhoB-type_DNA-bd"/>
</dbReference>
<comment type="similarity">
    <text evidence="1">Belongs to the AfsR/DnrI/RedD regulatory family.</text>
</comment>
<gene>
    <name evidence="8" type="ORF">ACFPIJ_14325</name>
</gene>
<evidence type="ECO:0000256" key="4">
    <source>
        <dbReference type="ARBA" id="ARBA00023163"/>
    </source>
</evidence>
<sequence>MVIGVGEVRLHLLGRFRVLRDGQEVPPAAFAGRKVRVLLRILATRRPDLVANDVLAAALWPDRLPADPAGNVNVLVNRARRALGDPALVITGPGGYALGQCRLDIAEFLDAVTAARDHAAAGDPGAALRSATAALALWAEPLPEDAYTDWARGARERLTRAWVDVLEAAAGAASALGDHVAAAGYAADVVAAEPLRESGVLLLARALAARGDRAGALTQLDRSRRRLAEELGVDPSAEAADLQLRLLRGDAPAAAAGPGAGGGSPVPSAGGAVPSASGAVPSRLRFVGRDDAVARLRRVLAEGGIAAVGGVAGVGKSRLVAEALRGWTAPVIAAKAFSPERAEAWGLARSLLREALAVDDAVARSLPPRIREVLSTLLPELAELSTSDIGADGESRRALLLAGGLRILEAATGDGAVLVADDVQWADPSSLTLLGSALARLPRLAAVLVFRSGELPASVLAELRDVRPVTDITLDPLTPAAVAGLVGDRTLAAAVVDSTDRTPFAIAEVLRELVALGAVRVDATGWCATDPSAARLAAQLGRAGQRRSVLRRIERHAAGTEVLALVALLAREAPARTVAEAAELPHRAVLDTLSALAEVGLVRLGEDGWAAAHDLVGETVVAHLTPARLGRLHGLLARALEAEDADPSEVARHHRESGDSATAAAWYERAARAALRGHATHESVALCDAGLALHPRGPARGTLLELRADAGAVHGAHAAAEADLRAALLADPAGPRARRLARLAMLTFGAQNPRRAAELAELALVEATDDAAMRAFALDTAAILDMNLGEPARAAARAQAALELYQRLGDAGGVARILDGRAMATFLDGRIGAAVELFDRVARSFGDAGDLLRVVTPRSTRGHGLVFLGRPAEGLTDAAEALRLARDLDAAEGQAYALWHRSEALSALGRPDEGLADAAEALRVALDAGHRGWTATAHRARGIALQVRGLLDEAAAAFRDSAVAAGSDLTLFASWAAARGAMCAVALGRLADADRLTAEALATGPALGHYEARLAAVELASARGDAGVTRLAAGALAAAEAGGHAASAARLAELSRNPSGDVRRS</sequence>
<keyword evidence="3" id="KW-0238">DNA-binding</keyword>
<reference evidence="9" key="1">
    <citation type="journal article" date="2019" name="Int. J. Syst. Evol. Microbiol.">
        <title>The Global Catalogue of Microorganisms (GCM) 10K type strain sequencing project: providing services to taxonomists for standard genome sequencing and annotation.</title>
        <authorList>
            <consortium name="The Broad Institute Genomics Platform"/>
            <consortium name="The Broad Institute Genome Sequencing Center for Infectious Disease"/>
            <person name="Wu L."/>
            <person name="Ma J."/>
        </authorList>
    </citation>
    <scope>NUCLEOTIDE SEQUENCE [LARGE SCALE GENOMIC DNA]</scope>
    <source>
        <strain evidence="9">CGMCC 4.7152</strain>
    </source>
</reference>
<evidence type="ECO:0000256" key="5">
    <source>
        <dbReference type="SAM" id="MobiDB-lite"/>
    </source>
</evidence>
<dbReference type="InterPro" id="IPR051677">
    <property type="entry name" value="AfsR-DnrI-RedD_regulator"/>
</dbReference>
<keyword evidence="9" id="KW-1185">Reference proteome</keyword>
<dbReference type="InterPro" id="IPR011990">
    <property type="entry name" value="TPR-like_helical_dom_sf"/>
</dbReference>
<dbReference type="SUPFAM" id="SSF46894">
    <property type="entry name" value="C-terminal effector domain of the bipartite response regulators"/>
    <property type="match status" value="1"/>
</dbReference>
<dbReference type="InterPro" id="IPR036388">
    <property type="entry name" value="WH-like_DNA-bd_sf"/>
</dbReference>
<evidence type="ECO:0000256" key="3">
    <source>
        <dbReference type="ARBA" id="ARBA00023125"/>
    </source>
</evidence>